<proteinExistence type="predicted"/>
<sequence length="220" mass="23554">MISRTVLSSSAFRDARTGRTDRSCRTARSTTCRRPTSGPGASWFVSHGHRCGVEDFALFGHSFGALVMLETARRLERIHAPTGRALVAVAACAAPHLPPFARFDEMAPMQVAEALQDLGGLDFSGPRGDEPAALVLPSLSADCRASTRYPDAPGQGTIGSPILAQSGTLDPAVTTEKMAPWRDYTDSGSAVRAHAGGHSFPPESDLPLREMVEWTPEPRR</sequence>
<protein>
    <submittedName>
        <fullName evidence="1">Thioesterase domain-containing protein</fullName>
    </submittedName>
</protein>
<gene>
    <name evidence="1" type="ORF">OG835_01145</name>
</gene>
<organism evidence="1 2">
    <name type="scientific">Streptomyces scopuliridis</name>
    <dbReference type="NCBI Taxonomy" id="452529"/>
    <lineage>
        <taxon>Bacteria</taxon>
        <taxon>Bacillati</taxon>
        <taxon>Actinomycetota</taxon>
        <taxon>Actinomycetes</taxon>
        <taxon>Kitasatosporales</taxon>
        <taxon>Streptomycetaceae</taxon>
        <taxon>Streptomyces</taxon>
    </lineage>
</organism>
<evidence type="ECO:0000313" key="1">
    <source>
        <dbReference type="EMBL" id="WSB95766.1"/>
    </source>
</evidence>
<keyword evidence="2" id="KW-1185">Reference proteome</keyword>
<name>A0ACD4ZD95_9ACTN</name>
<evidence type="ECO:0000313" key="2">
    <source>
        <dbReference type="Proteomes" id="UP001348369"/>
    </source>
</evidence>
<reference evidence="1" key="1">
    <citation type="submission" date="2022-10" db="EMBL/GenBank/DDBJ databases">
        <title>The complete genomes of actinobacterial strains from the NBC collection.</title>
        <authorList>
            <person name="Joergensen T.S."/>
            <person name="Alvarez Arevalo M."/>
            <person name="Sterndorff E.B."/>
            <person name="Faurdal D."/>
            <person name="Vuksanovic O."/>
            <person name="Mourched A.-S."/>
            <person name="Charusanti P."/>
            <person name="Shaw S."/>
            <person name="Blin K."/>
            <person name="Weber T."/>
        </authorList>
    </citation>
    <scope>NUCLEOTIDE SEQUENCE</scope>
    <source>
        <strain evidence="1">NBC 01771</strain>
    </source>
</reference>
<dbReference type="Proteomes" id="UP001348369">
    <property type="component" value="Chromosome"/>
</dbReference>
<dbReference type="EMBL" id="CP109109">
    <property type="protein sequence ID" value="WSB95766.1"/>
    <property type="molecule type" value="Genomic_DNA"/>
</dbReference>
<accession>A0ACD4ZD95</accession>